<dbReference type="GeneID" id="29058817"/>
<sequence>MSINRQDVIDQLWERRSNDYVLKDDREEFELDEIVKVTHRHQIFEKDLHDVEFKLQHLLERSITCPICQPNTQHEAGVKVLRDYFKNKLQLADEEIQEKAIETDKGHVFDFLIFDRLVVHYFDPSYYVNFTRESDEMVDLMAEFVDSDDYDLLPVNYADITNILAGGDLELNPDEDEE</sequence>
<name>A0A172JI04_BPPB1</name>
<evidence type="ECO:0000313" key="2">
    <source>
        <dbReference type="Proteomes" id="UP000202618"/>
    </source>
</evidence>
<gene>
    <name evidence="1" type="ORF">AR9_g099</name>
</gene>
<dbReference type="RefSeq" id="YP_009283003.1">
    <property type="nucleotide sequence ID" value="NC_031039.1"/>
</dbReference>
<dbReference type="EMBL" id="KU878088">
    <property type="protein sequence ID" value="AMS01183.1"/>
    <property type="molecule type" value="Genomic_DNA"/>
</dbReference>
<dbReference type="Proteomes" id="UP000202618">
    <property type="component" value="Segment"/>
</dbReference>
<evidence type="ECO:0000313" key="1">
    <source>
        <dbReference type="EMBL" id="AMS01183.1"/>
    </source>
</evidence>
<organism evidence="1 2">
    <name type="scientific">Bacillus phage AR9</name>
    <dbReference type="NCBI Taxonomy" id="1815509"/>
    <lineage>
        <taxon>Viruses</taxon>
        <taxon>Duplodnaviria</taxon>
        <taxon>Heunggongvirae</taxon>
        <taxon>Uroviricota</taxon>
        <taxon>Caudoviricetes</taxon>
        <taxon>Takahashivirus</taxon>
        <taxon>Bacillus phage PBS1</taxon>
    </lineage>
</organism>
<accession>A0A172JI04</accession>
<protein>
    <submittedName>
        <fullName evidence="1">Non-homologous end joining protein</fullName>
    </submittedName>
</protein>
<proteinExistence type="predicted"/>
<reference evidence="1 2" key="1">
    <citation type="journal article" date="2016" name="Virology">
        <title>The genome of AR9, a giant transducing Bacillus phage encoding two multisubunit RNA polymerases.</title>
        <authorList>
            <person name="Lavysh D."/>
            <person name="Sokolova M."/>
            <person name="Minakhin L."/>
            <person name="Yakunina M."/>
            <person name="Artamonova T."/>
            <person name="Kozyavkin S."/>
            <person name="Makarova K.S."/>
            <person name="Koonin E.V."/>
            <person name="Severinov K."/>
        </authorList>
    </citation>
    <scope>NUCLEOTIDE SEQUENCE [LARGE SCALE GENOMIC DNA]</scope>
</reference>
<dbReference type="KEGG" id="vg:29058817"/>